<dbReference type="Gene3D" id="3.30.750.24">
    <property type="entry name" value="STAS domain"/>
    <property type="match status" value="1"/>
</dbReference>
<geneLocation type="plasmid" evidence="2">
    <name>pelp_2</name>
</geneLocation>
<evidence type="ECO:0000313" key="2">
    <source>
        <dbReference type="Proteomes" id="UP000317835"/>
    </source>
</evidence>
<gene>
    <name evidence="1" type="ORF">ElP_73400</name>
</gene>
<dbReference type="Proteomes" id="UP000317835">
    <property type="component" value="Plasmid pElP_2"/>
</dbReference>
<keyword evidence="1" id="KW-0614">Plasmid</keyword>
<keyword evidence="2" id="KW-1185">Reference proteome</keyword>
<organism evidence="1 2">
    <name type="scientific">Tautonia plasticadhaerens</name>
    <dbReference type="NCBI Taxonomy" id="2527974"/>
    <lineage>
        <taxon>Bacteria</taxon>
        <taxon>Pseudomonadati</taxon>
        <taxon>Planctomycetota</taxon>
        <taxon>Planctomycetia</taxon>
        <taxon>Isosphaerales</taxon>
        <taxon>Isosphaeraceae</taxon>
        <taxon>Tautonia</taxon>
    </lineage>
</organism>
<reference evidence="1 2" key="1">
    <citation type="submission" date="2019-02" db="EMBL/GenBank/DDBJ databases">
        <title>Deep-cultivation of Planctomycetes and their phenomic and genomic characterization uncovers novel biology.</title>
        <authorList>
            <person name="Wiegand S."/>
            <person name="Jogler M."/>
            <person name="Boedeker C."/>
            <person name="Pinto D."/>
            <person name="Vollmers J."/>
            <person name="Rivas-Marin E."/>
            <person name="Kohn T."/>
            <person name="Peeters S.H."/>
            <person name="Heuer A."/>
            <person name="Rast P."/>
            <person name="Oberbeckmann S."/>
            <person name="Bunk B."/>
            <person name="Jeske O."/>
            <person name="Meyerdierks A."/>
            <person name="Storesund J.E."/>
            <person name="Kallscheuer N."/>
            <person name="Luecker S."/>
            <person name="Lage O.M."/>
            <person name="Pohl T."/>
            <person name="Merkel B.J."/>
            <person name="Hornburger P."/>
            <person name="Mueller R.-W."/>
            <person name="Bruemmer F."/>
            <person name="Labrenz M."/>
            <person name="Spormann A.M."/>
            <person name="Op den Camp H."/>
            <person name="Overmann J."/>
            <person name="Amann R."/>
            <person name="Jetten M.S.M."/>
            <person name="Mascher T."/>
            <person name="Medema M.H."/>
            <person name="Devos D.P."/>
            <person name="Kaster A.-K."/>
            <person name="Ovreas L."/>
            <person name="Rohde M."/>
            <person name="Galperin M.Y."/>
            <person name="Jogler C."/>
        </authorList>
    </citation>
    <scope>NUCLEOTIDE SEQUENCE [LARGE SCALE GENOMIC DNA]</scope>
    <source>
        <strain evidence="1 2">ElP</strain>
        <plasmid evidence="2">pelp_2</plasmid>
    </source>
</reference>
<dbReference type="AlphaFoldDB" id="A0A518HEV7"/>
<dbReference type="EMBL" id="CP036428">
    <property type="protein sequence ID" value="QDV39374.1"/>
    <property type="molecule type" value="Genomic_DNA"/>
</dbReference>
<dbReference type="InterPro" id="IPR036513">
    <property type="entry name" value="STAS_dom_sf"/>
</dbReference>
<evidence type="ECO:0008006" key="3">
    <source>
        <dbReference type="Google" id="ProtNLM"/>
    </source>
</evidence>
<protein>
    <recommendedName>
        <fullName evidence="3">STAS domain-containing protein</fullName>
    </recommendedName>
</protein>
<dbReference type="OrthoDB" id="9808602at2"/>
<dbReference type="SUPFAM" id="SSF52091">
    <property type="entry name" value="SpoIIaa-like"/>
    <property type="match status" value="1"/>
</dbReference>
<dbReference type="KEGG" id="tpla:ElP_73400"/>
<sequence>MSSDVLGILADLQRKFAPACGRIQFCGLDPLLRDMFRITHLEDVFDICTDEAEALGLLIS</sequence>
<proteinExistence type="predicted"/>
<name>A0A518HEV7_9BACT</name>
<accession>A0A518HEV7</accession>
<evidence type="ECO:0000313" key="1">
    <source>
        <dbReference type="EMBL" id="QDV39374.1"/>
    </source>
</evidence>